<protein>
    <submittedName>
        <fullName evidence="2">Oxidoreductase</fullName>
    </submittedName>
</protein>
<dbReference type="PIRSF" id="PIRSF000097">
    <property type="entry name" value="AKR"/>
    <property type="match status" value="1"/>
</dbReference>
<dbReference type="EMBL" id="NRSG01000334">
    <property type="protein sequence ID" value="MBK1661607.1"/>
    <property type="molecule type" value="Genomic_DNA"/>
</dbReference>
<dbReference type="Pfam" id="PF00248">
    <property type="entry name" value="Aldo_ket_red"/>
    <property type="match status" value="1"/>
</dbReference>
<dbReference type="InterPro" id="IPR036812">
    <property type="entry name" value="NAD(P)_OxRdtase_dom_sf"/>
</dbReference>
<organism evidence="2 3">
    <name type="scientific">Paracraurococcus ruber</name>
    <dbReference type="NCBI Taxonomy" id="77675"/>
    <lineage>
        <taxon>Bacteria</taxon>
        <taxon>Pseudomonadati</taxon>
        <taxon>Pseudomonadota</taxon>
        <taxon>Alphaproteobacteria</taxon>
        <taxon>Acetobacterales</taxon>
        <taxon>Roseomonadaceae</taxon>
        <taxon>Paracraurococcus</taxon>
    </lineage>
</organism>
<feature type="domain" description="NADP-dependent oxidoreductase" evidence="1">
    <location>
        <begin position="15"/>
        <end position="262"/>
    </location>
</feature>
<name>A0ABS1D692_9PROT</name>
<dbReference type="RefSeq" id="WP_133222936.1">
    <property type="nucleotide sequence ID" value="NZ_NRSG01000334.1"/>
</dbReference>
<sequence length="276" mass="29944">MTVVILPDGTEVPALGQGTWHMGERRSDRAAEARALRLGLDLGMTLIDTAEMYAEGGAEEVVAEAMAGRREEVFLVSKVYPHNAGGRKLEQALGRSLQRLRTDRLDLYLLHWRGSIPLSDTVEAMERMRAAGKILRWGVSNLDVDDLEELGPALAGCAADQVLYNLEARGIEFDLLPFCRQRGMPLMAYSPVGQGGSLLRDAALKRVAARHGVTPAQAALAWTLRGPGVISIPKAADPDHVRQNAAARDLRLAPEDLAALDAAFPPPTRKRSLAML</sequence>
<evidence type="ECO:0000313" key="2">
    <source>
        <dbReference type="EMBL" id="MBK1661607.1"/>
    </source>
</evidence>
<accession>A0ABS1D692</accession>
<evidence type="ECO:0000313" key="3">
    <source>
        <dbReference type="Proteomes" id="UP000697995"/>
    </source>
</evidence>
<comment type="caution">
    <text evidence="2">The sequence shown here is derived from an EMBL/GenBank/DDBJ whole genome shotgun (WGS) entry which is preliminary data.</text>
</comment>
<dbReference type="InterPro" id="IPR023210">
    <property type="entry name" value="NADP_OxRdtase_dom"/>
</dbReference>
<proteinExistence type="predicted"/>
<keyword evidence="3" id="KW-1185">Reference proteome</keyword>
<dbReference type="PRINTS" id="PR00069">
    <property type="entry name" value="ALDKETRDTASE"/>
</dbReference>
<dbReference type="SUPFAM" id="SSF51430">
    <property type="entry name" value="NAD(P)-linked oxidoreductase"/>
    <property type="match status" value="1"/>
</dbReference>
<dbReference type="Gene3D" id="3.20.20.100">
    <property type="entry name" value="NADP-dependent oxidoreductase domain"/>
    <property type="match status" value="1"/>
</dbReference>
<dbReference type="PANTHER" id="PTHR43638:SF3">
    <property type="entry name" value="ALDEHYDE REDUCTASE"/>
    <property type="match status" value="1"/>
</dbReference>
<evidence type="ECO:0000259" key="1">
    <source>
        <dbReference type="Pfam" id="PF00248"/>
    </source>
</evidence>
<dbReference type="CDD" id="cd19138">
    <property type="entry name" value="AKR_YeaE"/>
    <property type="match status" value="1"/>
</dbReference>
<gene>
    <name evidence="2" type="ORF">CKO45_25705</name>
</gene>
<dbReference type="PANTHER" id="PTHR43638">
    <property type="entry name" value="OXIDOREDUCTASE, ALDO/KETO REDUCTASE FAMILY PROTEIN"/>
    <property type="match status" value="1"/>
</dbReference>
<dbReference type="Proteomes" id="UP000697995">
    <property type="component" value="Unassembled WGS sequence"/>
</dbReference>
<dbReference type="InterPro" id="IPR020471">
    <property type="entry name" value="AKR"/>
</dbReference>
<reference evidence="2 3" key="1">
    <citation type="journal article" date="2020" name="Microorganisms">
        <title>Osmotic Adaptation and Compatible Solute Biosynthesis of Phototrophic Bacteria as Revealed from Genome Analyses.</title>
        <authorList>
            <person name="Imhoff J.F."/>
            <person name="Rahn T."/>
            <person name="Kunzel S."/>
            <person name="Keller A."/>
            <person name="Neulinger S.C."/>
        </authorList>
    </citation>
    <scope>NUCLEOTIDE SEQUENCE [LARGE SCALE GENOMIC DNA]</scope>
    <source>
        <strain evidence="2 3">DSM 15382</strain>
    </source>
</reference>